<feature type="non-terminal residue" evidence="1">
    <location>
        <position position="1"/>
    </location>
</feature>
<proteinExistence type="predicted"/>
<reference evidence="1" key="1">
    <citation type="journal article" date="2018" name="Nat. Genet.">
        <title>Extensive intraspecific gene order and gene structural variations between Mo17 and other maize genomes.</title>
        <authorList>
            <person name="Sun S."/>
            <person name="Zhou Y."/>
            <person name="Chen J."/>
            <person name="Shi J."/>
            <person name="Zhao H."/>
            <person name="Zhao H."/>
            <person name="Song W."/>
            <person name="Zhang M."/>
            <person name="Cui Y."/>
            <person name="Dong X."/>
            <person name="Liu H."/>
            <person name="Ma X."/>
            <person name="Jiao Y."/>
            <person name="Wang B."/>
            <person name="Wei X."/>
            <person name="Stein J.C."/>
            <person name="Glaubitz J.C."/>
            <person name="Lu F."/>
            <person name="Yu G."/>
            <person name="Liang C."/>
            <person name="Fengler K."/>
            <person name="Li B."/>
            <person name="Rafalski A."/>
            <person name="Schnable P.S."/>
            <person name="Ware D.H."/>
            <person name="Buckler E.S."/>
            <person name="Lai J."/>
        </authorList>
    </citation>
    <scope>NUCLEOTIDE SEQUENCE [LARGE SCALE GENOMIC DNA]</scope>
    <source>
        <tissue evidence="1">Seedling</tissue>
    </source>
</reference>
<protein>
    <submittedName>
        <fullName evidence="1">Uncharacterized protein</fullName>
    </submittedName>
</protein>
<accession>A0A3L6FJR4</accession>
<comment type="caution">
    <text evidence="1">The sequence shown here is derived from an EMBL/GenBank/DDBJ whole genome shotgun (WGS) entry which is preliminary data.</text>
</comment>
<gene>
    <name evidence="1" type="ORF">Zm00014a_039587</name>
</gene>
<dbReference type="EMBL" id="NCVQ01000004">
    <property type="protein sequence ID" value="PWZ33484.1"/>
    <property type="molecule type" value="Genomic_DNA"/>
</dbReference>
<dbReference type="Proteomes" id="UP000251960">
    <property type="component" value="Chromosome 3"/>
</dbReference>
<organism evidence="1">
    <name type="scientific">Zea mays</name>
    <name type="common">Maize</name>
    <dbReference type="NCBI Taxonomy" id="4577"/>
    <lineage>
        <taxon>Eukaryota</taxon>
        <taxon>Viridiplantae</taxon>
        <taxon>Streptophyta</taxon>
        <taxon>Embryophyta</taxon>
        <taxon>Tracheophyta</taxon>
        <taxon>Spermatophyta</taxon>
        <taxon>Magnoliopsida</taxon>
        <taxon>Liliopsida</taxon>
        <taxon>Poales</taxon>
        <taxon>Poaceae</taxon>
        <taxon>PACMAD clade</taxon>
        <taxon>Panicoideae</taxon>
        <taxon>Andropogonodae</taxon>
        <taxon>Andropogoneae</taxon>
        <taxon>Tripsacinae</taxon>
        <taxon>Zea</taxon>
    </lineage>
</organism>
<sequence>SERLLSGTRGFFPFTSKGFSTLNPCLLCD</sequence>
<evidence type="ECO:0000313" key="1">
    <source>
        <dbReference type="EMBL" id="PWZ33484.1"/>
    </source>
</evidence>
<name>A0A3L6FJR4_MAIZE</name>
<dbReference type="AlphaFoldDB" id="A0A3L6FJR4"/>